<feature type="repeat" description="Solcar" evidence="10">
    <location>
        <begin position="90"/>
        <end position="174"/>
    </location>
</feature>
<comment type="similarity">
    <text evidence="2 11">Belongs to the mitochondrial carrier (TC 2.A.29) family.</text>
</comment>
<protein>
    <recommendedName>
        <fullName evidence="15">Mitochondrial carrier protein</fullName>
    </recommendedName>
</protein>
<dbReference type="Gene3D" id="1.50.40.10">
    <property type="entry name" value="Mitochondrial carrier domain"/>
    <property type="match status" value="2"/>
</dbReference>
<evidence type="ECO:0000256" key="12">
    <source>
        <dbReference type="SAM" id="Phobius"/>
    </source>
</evidence>
<feature type="repeat" description="Solcar" evidence="10">
    <location>
        <begin position="8"/>
        <end position="81"/>
    </location>
</feature>
<dbReference type="Pfam" id="PF00153">
    <property type="entry name" value="Mito_carr"/>
    <property type="match status" value="3"/>
</dbReference>
<dbReference type="PRINTS" id="PR00926">
    <property type="entry name" value="MITOCARRIER"/>
</dbReference>
<evidence type="ECO:0000256" key="5">
    <source>
        <dbReference type="ARBA" id="ARBA00022737"/>
    </source>
</evidence>
<reference evidence="13" key="2">
    <citation type="submission" date="2022-10" db="EMBL/GenBank/DDBJ databases">
        <authorList>
            <consortium name="ENA_rothamsted_submissions"/>
            <consortium name="culmorum"/>
            <person name="King R."/>
        </authorList>
    </citation>
    <scope>NUCLEOTIDE SEQUENCE</scope>
</reference>
<evidence type="ECO:0000256" key="11">
    <source>
        <dbReference type="RuleBase" id="RU000488"/>
    </source>
</evidence>
<dbReference type="InterPro" id="IPR023395">
    <property type="entry name" value="MCP_dom_sf"/>
</dbReference>
<name>A0A9N9X2K2_PHACE</name>
<evidence type="ECO:0000256" key="8">
    <source>
        <dbReference type="ARBA" id="ARBA00023128"/>
    </source>
</evidence>
<evidence type="ECO:0000256" key="2">
    <source>
        <dbReference type="ARBA" id="ARBA00006375"/>
    </source>
</evidence>
<reference evidence="13" key="1">
    <citation type="submission" date="2022-01" db="EMBL/GenBank/DDBJ databases">
        <authorList>
            <person name="King R."/>
        </authorList>
    </citation>
    <scope>NUCLEOTIDE SEQUENCE</scope>
</reference>
<gene>
    <name evidence="13" type="ORF">PHAECO_LOCUS6787</name>
</gene>
<keyword evidence="6" id="KW-0999">Mitochondrion inner membrane</keyword>
<dbReference type="EMBL" id="OU896708">
    <property type="protein sequence ID" value="CAG9818712.1"/>
    <property type="molecule type" value="Genomic_DNA"/>
</dbReference>
<dbReference type="GO" id="GO:0055085">
    <property type="term" value="P:transmembrane transport"/>
    <property type="evidence" value="ECO:0007669"/>
    <property type="project" value="InterPro"/>
</dbReference>
<evidence type="ECO:0000256" key="1">
    <source>
        <dbReference type="ARBA" id="ARBA00004448"/>
    </source>
</evidence>
<evidence type="ECO:0000256" key="7">
    <source>
        <dbReference type="ARBA" id="ARBA00022989"/>
    </source>
</evidence>
<accession>A0A9N9X2K2</accession>
<evidence type="ECO:0000256" key="10">
    <source>
        <dbReference type="PROSITE-ProRule" id="PRU00282"/>
    </source>
</evidence>
<keyword evidence="5" id="KW-0677">Repeat</keyword>
<dbReference type="Proteomes" id="UP001153737">
    <property type="component" value="Chromosome 2"/>
</dbReference>
<keyword evidence="3 11" id="KW-0813">Transport</keyword>
<evidence type="ECO:0000313" key="14">
    <source>
        <dbReference type="Proteomes" id="UP001153737"/>
    </source>
</evidence>
<dbReference type="OrthoDB" id="276989at2759"/>
<dbReference type="AlphaFoldDB" id="A0A9N9X2K2"/>
<organism evidence="13 14">
    <name type="scientific">Phaedon cochleariae</name>
    <name type="common">Mustard beetle</name>
    <dbReference type="NCBI Taxonomy" id="80249"/>
    <lineage>
        <taxon>Eukaryota</taxon>
        <taxon>Metazoa</taxon>
        <taxon>Ecdysozoa</taxon>
        <taxon>Arthropoda</taxon>
        <taxon>Hexapoda</taxon>
        <taxon>Insecta</taxon>
        <taxon>Pterygota</taxon>
        <taxon>Neoptera</taxon>
        <taxon>Endopterygota</taxon>
        <taxon>Coleoptera</taxon>
        <taxon>Polyphaga</taxon>
        <taxon>Cucujiformia</taxon>
        <taxon>Chrysomeloidea</taxon>
        <taxon>Chrysomelidae</taxon>
        <taxon>Chrysomelinae</taxon>
        <taxon>Chrysomelini</taxon>
        <taxon>Phaedon</taxon>
    </lineage>
</organism>
<dbReference type="SUPFAM" id="SSF103506">
    <property type="entry name" value="Mitochondrial carrier"/>
    <property type="match status" value="1"/>
</dbReference>
<feature type="transmembrane region" description="Helical" evidence="12">
    <location>
        <begin position="245"/>
        <end position="265"/>
    </location>
</feature>
<evidence type="ECO:0000256" key="4">
    <source>
        <dbReference type="ARBA" id="ARBA00022692"/>
    </source>
</evidence>
<dbReference type="FunFam" id="1.50.40.10:FF:000018">
    <property type="entry name" value="S-adenosylmethionine mitochondrial carrier protein-like"/>
    <property type="match status" value="1"/>
</dbReference>
<dbReference type="PANTHER" id="PTHR45667">
    <property type="entry name" value="S-ADENOSYLMETHIONINE MITOCHONDRIAL CARRIER PROTEIN"/>
    <property type="match status" value="1"/>
</dbReference>
<evidence type="ECO:0000313" key="13">
    <source>
        <dbReference type="EMBL" id="CAG9818712.1"/>
    </source>
</evidence>
<keyword evidence="9 10" id="KW-0472">Membrane</keyword>
<dbReference type="InterPro" id="IPR002067">
    <property type="entry name" value="MCP"/>
</dbReference>
<feature type="repeat" description="Solcar" evidence="10">
    <location>
        <begin position="185"/>
        <end position="274"/>
    </location>
</feature>
<keyword evidence="8" id="KW-0496">Mitochondrion</keyword>
<evidence type="ECO:0008006" key="15">
    <source>
        <dbReference type="Google" id="ProtNLM"/>
    </source>
</evidence>
<proteinExistence type="inferred from homology"/>
<comment type="subcellular location">
    <subcellularLocation>
        <location evidence="1">Mitochondrion inner membrane</location>
        <topology evidence="1">Multi-pass membrane protein</topology>
    </subcellularLocation>
</comment>
<evidence type="ECO:0000256" key="3">
    <source>
        <dbReference type="ARBA" id="ARBA00022448"/>
    </source>
</evidence>
<evidence type="ECO:0000256" key="6">
    <source>
        <dbReference type="ARBA" id="ARBA00022792"/>
    </source>
</evidence>
<keyword evidence="14" id="KW-1185">Reference proteome</keyword>
<dbReference type="InterPro" id="IPR018108">
    <property type="entry name" value="MCP_transmembrane"/>
</dbReference>
<keyword evidence="4 10" id="KW-0812">Transmembrane</keyword>
<keyword evidence="7 12" id="KW-1133">Transmembrane helix</keyword>
<evidence type="ECO:0000256" key="9">
    <source>
        <dbReference type="ARBA" id="ARBA00023136"/>
    </source>
</evidence>
<sequence>MHTESASNLYLASFLGGGVAGLFVDGVLFPLDTLKTRLQAEQGFYKAGGFKGIYKGIGPQSLGSAPQAALFFLTYESIKYFSEKNVPQHFLPVVHMAGASVAEVVACIIRVPVEVVKQRRQTHPGNKSSMKIFLSAYKHEGFRKGLYRGFGSTVMREIPFSAIQFPILEYLKMTYRNVFKNNIPLESWEVAVCGFIAGGFSAAVTTPLDVVKTRIMLADRKLAMSGEITFGNTMKSIYAANGFKGLFAGFIPRVLWITVGGYIFFGSYDFSRNLFIRVSSESTY</sequence>
<dbReference type="GO" id="GO:0005743">
    <property type="term" value="C:mitochondrial inner membrane"/>
    <property type="evidence" value="ECO:0007669"/>
    <property type="project" value="UniProtKB-SubCell"/>
</dbReference>
<dbReference type="PROSITE" id="PS50920">
    <property type="entry name" value="SOLCAR"/>
    <property type="match status" value="3"/>
</dbReference>
<feature type="transmembrane region" description="Helical" evidence="12">
    <location>
        <begin position="12"/>
        <end position="31"/>
    </location>
</feature>